<dbReference type="InterPro" id="IPR001041">
    <property type="entry name" value="2Fe-2S_ferredoxin-type"/>
</dbReference>
<evidence type="ECO:0000256" key="2">
    <source>
        <dbReference type="ARBA" id="ARBA00022448"/>
    </source>
</evidence>
<evidence type="ECO:0000256" key="4">
    <source>
        <dbReference type="ARBA" id="ARBA00022723"/>
    </source>
</evidence>
<evidence type="ECO:0000313" key="11">
    <source>
        <dbReference type="Proteomes" id="UP000476411"/>
    </source>
</evidence>
<dbReference type="GO" id="GO:0009055">
    <property type="term" value="F:electron transfer activity"/>
    <property type="evidence" value="ECO:0007669"/>
    <property type="project" value="InterPro"/>
</dbReference>
<reference evidence="10 11" key="1">
    <citation type="submission" date="2020-01" db="EMBL/GenBank/DDBJ databases">
        <title>Complete genome sequence of Chitinophaga sp. H33E-04 isolated from quinoa roots.</title>
        <authorList>
            <person name="Weon H.-Y."/>
            <person name="Lee S.A."/>
        </authorList>
    </citation>
    <scope>NUCLEOTIDE SEQUENCE [LARGE SCALE GENOMIC DNA]</scope>
    <source>
        <strain evidence="10 11">H33E-04</strain>
    </source>
</reference>
<dbReference type="SUPFAM" id="SSF54292">
    <property type="entry name" value="2Fe-2S ferredoxin-like"/>
    <property type="match status" value="1"/>
</dbReference>
<evidence type="ECO:0000256" key="6">
    <source>
        <dbReference type="ARBA" id="ARBA00023004"/>
    </source>
</evidence>
<comment type="cofactor">
    <cofactor evidence="8">
        <name>[2Fe-2S] cluster</name>
        <dbReference type="ChEBI" id="CHEBI:190135"/>
    </cofactor>
</comment>
<dbReference type="GO" id="GO:0051537">
    <property type="term" value="F:2 iron, 2 sulfur cluster binding"/>
    <property type="evidence" value="ECO:0007669"/>
    <property type="project" value="UniProtKB-KW"/>
</dbReference>
<keyword evidence="7" id="KW-0411">Iron-sulfur</keyword>
<evidence type="ECO:0000256" key="3">
    <source>
        <dbReference type="ARBA" id="ARBA00022714"/>
    </source>
</evidence>
<dbReference type="KEGG" id="chih:GWR21_12740"/>
<sequence>MDNNVVVWGSWNSQTWYLNSSHINNIPTGGSCDGGSEPETPSTPKYKVTLSTPSGHYEIVCPSDMYILDVAEEAGIYLPYSCRAGACSSCTGKLWSGSVQQNDGSFLSDEQLADGFVLLCVAYPTSDCVIETHVEGELTARKKSPNK</sequence>
<dbReference type="Pfam" id="PF00111">
    <property type="entry name" value="Fer2"/>
    <property type="match status" value="1"/>
</dbReference>
<dbReference type="GO" id="GO:0046872">
    <property type="term" value="F:metal ion binding"/>
    <property type="evidence" value="ECO:0007669"/>
    <property type="project" value="UniProtKB-KW"/>
</dbReference>
<dbReference type="CDD" id="cd00207">
    <property type="entry name" value="fer2"/>
    <property type="match status" value="1"/>
</dbReference>
<dbReference type="InterPro" id="IPR010241">
    <property type="entry name" value="Fd_pln"/>
</dbReference>
<keyword evidence="2" id="KW-0813">Transport</keyword>
<keyword evidence="6" id="KW-0408">Iron</keyword>
<dbReference type="PROSITE" id="PS00197">
    <property type="entry name" value="2FE2S_FER_1"/>
    <property type="match status" value="1"/>
</dbReference>
<feature type="domain" description="2Fe-2S ferredoxin-type" evidence="9">
    <location>
        <begin position="46"/>
        <end position="136"/>
    </location>
</feature>
<dbReference type="Proteomes" id="UP000476411">
    <property type="component" value="Chromosome"/>
</dbReference>
<dbReference type="PANTHER" id="PTHR43112:SF30">
    <property type="entry name" value="FERREDOXIN-3, CHLOROPLASTIC"/>
    <property type="match status" value="1"/>
</dbReference>
<organism evidence="10 11">
    <name type="scientific">Chitinophaga agri</name>
    <dbReference type="NCBI Taxonomy" id="2703787"/>
    <lineage>
        <taxon>Bacteria</taxon>
        <taxon>Pseudomonadati</taxon>
        <taxon>Bacteroidota</taxon>
        <taxon>Chitinophagia</taxon>
        <taxon>Chitinophagales</taxon>
        <taxon>Chitinophagaceae</taxon>
        <taxon>Chitinophaga</taxon>
    </lineage>
</organism>
<dbReference type="AlphaFoldDB" id="A0A6B9ZNX4"/>
<dbReference type="PROSITE" id="PS51085">
    <property type="entry name" value="2FE2S_FER_2"/>
    <property type="match status" value="1"/>
</dbReference>
<evidence type="ECO:0000256" key="7">
    <source>
        <dbReference type="ARBA" id="ARBA00023014"/>
    </source>
</evidence>
<evidence type="ECO:0000256" key="5">
    <source>
        <dbReference type="ARBA" id="ARBA00022982"/>
    </source>
</evidence>
<evidence type="ECO:0000313" key="10">
    <source>
        <dbReference type="EMBL" id="QHS63992.1"/>
    </source>
</evidence>
<dbReference type="InterPro" id="IPR036010">
    <property type="entry name" value="2Fe-2S_ferredoxin-like_sf"/>
</dbReference>
<evidence type="ECO:0000256" key="1">
    <source>
        <dbReference type="ARBA" id="ARBA00007874"/>
    </source>
</evidence>
<gene>
    <name evidence="10" type="ORF">GWR21_12740</name>
</gene>
<dbReference type="InterPro" id="IPR006058">
    <property type="entry name" value="2Fe2S_fd_BS"/>
</dbReference>
<comment type="similarity">
    <text evidence="1">Belongs to the 2Fe2S plant-type ferredoxin family.</text>
</comment>
<keyword evidence="11" id="KW-1185">Reference proteome</keyword>
<dbReference type="FunFam" id="3.10.20.30:FF:000014">
    <property type="entry name" value="Ferredoxin"/>
    <property type="match status" value="1"/>
</dbReference>
<evidence type="ECO:0000256" key="8">
    <source>
        <dbReference type="ARBA" id="ARBA00034078"/>
    </source>
</evidence>
<keyword evidence="3" id="KW-0001">2Fe-2S</keyword>
<dbReference type="PANTHER" id="PTHR43112">
    <property type="entry name" value="FERREDOXIN"/>
    <property type="match status" value="1"/>
</dbReference>
<name>A0A6B9ZNX4_9BACT</name>
<evidence type="ECO:0000259" key="9">
    <source>
        <dbReference type="PROSITE" id="PS51085"/>
    </source>
</evidence>
<proteinExistence type="inferred from homology"/>
<dbReference type="InterPro" id="IPR012675">
    <property type="entry name" value="Beta-grasp_dom_sf"/>
</dbReference>
<dbReference type="EMBL" id="CP048113">
    <property type="protein sequence ID" value="QHS63992.1"/>
    <property type="molecule type" value="Genomic_DNA"/>
</dbReference>
<protein>
    <submittedName>
        <fullName evidence="10">2Fe-2S iron-sulfur cluster binding domain-containing protein</fullName>
    </submittedName>
</protein>
<dbReference type="Gene3D" id="3.10.20.30">
    <property type="match status" value="1"/>
</dbReference>
<keyword evidence="4" id="KW-0479">Metal-binding</keyword>
<dbReference type="GO" id="GO:0022900">
    <property type="term" value="P:electron transport chain"/>
    <property type="evidence" value="ECO:0007669"/>
    <property type="project" value="InterPro"/>
</dbReference>
<dbReference type="NCBIfam" id="TIGR02008">
    <property type="entry name" value="fdx_plant"/>
    <property type="match status" value="1"/>
</dbReference>
<accession>A0A6B9ZNX4</accession>
<keyword evidence="5" id="KW-0249">Electron transport</keyword>